<organism evidence="1 2">
    <name type="scientific">Haemaphysalis longicornis</name>
    <name type="common">Bush tick</name>
    <dbReference type="NCBI Taxonomy" id="44386"/>
    <lineage>
        <taxon>Eukaryota</taxon>
        <taxon>Metazoa</taxon>
        <taxon>Ecdysozoa</taxon>
        <taxon>Arthropoda</taxon>
        <taxon>Chelicerata</taxon>
        <taxon>Arachnida</taxon>
        <taxon>Acari</taxon>
        <taxon>Parasitiformes</taxon>
        <taxon>Ixodida</taxon>
        <taxon>Ixodoidea</taxon>
        <taxon>Ixodidae</taxon>
        <taxon>Haemaphysalinae</taxon>
        <taxon>Haemaphysalis</taxon>
    </lineage>
</organism>
<name>A0A9J6GTZ0_HAELO</name>
<sequence>MYKSLSNKSAKDHKTARNNAFCEYFNDTSKMQKTESLFKVIPNFNAFIKVNQDGKQRTGSLLANYFNEYFGNLVKGGTSSNALNNFELMSDEAFFVCTAADNEVNYIFRS</sequence>
<reference evidence="1 2" key="1">
    <citation type="journal article" date="2020" name="Cell">
        <title>Large-Scale Comparative Analyses of Tick Genomes Elucidate Their Genetic Diversity and Vector Capacities.</title>
        <authorList>
            <consortium name="Tick Genome and Microbiome Consortium (TIGMIC)"/>
            <person name="Jia N."/>
            <person name="Wang J."/>
            <person name="Shi W."/>
            <person name="Du L."/>
            <person name="Sun Y."/>
            <person name="Zhan W."/>
            <person name="Jiang J.F."/>
            <person name="Wang Q."/>
            <person name="Zhang B."/>
            <person name="Ji P."/>
            <person name="Bell-Sakyi L."/>
            <person name="Cui X.M."/>
            <person name="Yuan T.T."/>
            <person name="Jiang B.G."/>
            <person name="Yang W.F."/>
            <person name="Lam T.T."/>
            <person name="Chang Q.C."/>
            <person name="Ding S.J."/>
            <person name="Wang X.J."/>
            <person name="Zhu J.G."/>
            <person name="Ruan X.D."/>
            <person name="Zhao L."/>
            <person name="Wei J.T."/>
            <person name="Ye R.Z."/>
            <person name="Que T.C."/>
            <person name="Du C.H."/>
            <person name="Zhou Y.H."/>
            <person name="Cheng J.X."/>
            <person name="Dai P.F."/>
            <person name="Guo W.B."/>
            <person name="Han X.H."/>
            <person name="Huang E.J."/>
            <person name="Li L.F."/>
            <person name="Wei W."/>
            <person name="Gao Y.C."/>
            <person name="Liu J.Z."/>
            <person name="Shao H.Z."/>
            <person name="Wang X."/>
            <person name="Wang C.C."/>
            <person name="Yang T.C."/>
            <person name="Huo Q.B."/>
            <person name="Li W."/>
            <person name="Chen H.Y."/>
            <person name="Chen S.E."/>
            <person name="Zhou L.G."/>
            <person name="Ni X.B."/>
            <person name="Tian J.H."/>
            <person name="Sheng Y."/>
            <person name="Liu T."/>
            <person name="Pan Y.S."/>
            <person name="Xia L.Y."/>
            <person name="Li J."/>
            <person name="Zhao F."/>
            <person name="Cao W.C."/>
        </authorList>
    </citation>
    <scope>NUCLEOTIDE SEQUENCE [LARGE SCALE GENOMIC DNA]</scope>
    <source>
        <strain evidence="1">HaeL-2018</strain>
    </source>
</reference>
<keyword evidence="2" id="KW-1185">Reference proteome</keyword>
<accession>A0A9J6GTZ0</accession>
<evidence type="ECO:0000313" key="2">
    <source>
        <dbReference type="Proteomes" id="UP000821853"/>
    </source>
</evidence>
<dbReference type="AlphaFoldDB" id="A0A9J6GTZ0"/>
<gene>
    <name evidence="1" type="ORF">HPB48_019126</name>
</gene>
<dbReference type="Proteomes" id="UP000821853">
    <property type="component" value="Unassembled WGS sequence"/>
</dbReference>
<comment type="caution">
    <text evidence="1">The sequence shown here is derived from an EMBL/GenBank/DDBJ whole genome shotgun (WGS) entry which is preliminary data.</text>
</comment>
<dbReference type="VEuPathDB" id="VectorBase:HLOH_062805"/>
<proteinExistence type="predicted"/>
<evidence type="ECO:0000313" key="1">
    <source>
        <dbReference type="EMBL" id="KAH9378192.1"/>
    </source>
</evidence>
<dbReference type="EMBL" id="JABSTR010000008">
    <property type="protein sequence ID" value="KAH9378192.1"/>
    <property type="molecule type" value="Genomic_DNA"/>
</dbReference>
<protein>
    <submittedName>
        <fullName evidence="1">Uncharacterized protein</fullName>
    </submittedName>
</protein>